<accession>A0A9Q0ZGA8</accession>
<reference evidence="1" key="1">
    <citation type="submission" date="2022-11" db="EMBL/GenBank/DDBJ databases">
        <authorList>
            <person name="Hyden B.L."/>
            <person name="Feng K."/>
            <person name="Yates T."/>
            <person name="Jawdy S."/>
            <person name="Smart L.B."/>
            <person name="Muchero W."/>
        </authorList>
    </citation>
    <scope>NUCLEOTIDE SEQUENCE</scope>
    <source>
        <tissue evidence="1">Shoot tip</tissue>
    </source>
</reference>
<protein>
    <submittedName>
        <fullName evidence="1">Uncharacterized protein</fullName>
    </submittedName>
</protein>
<reference evidence="1" key="2">
    <citation type="journal article" date="2023" name="Int. J. Mol. Sci.">
        <title>De Novo Assembly and Annotation of 11 Diverse Shrub Willow (Salix) Genomes Reveals Novel Gene Organization in Sex-Linked Regions.</title>
        <authorList>
            <person name="Hyden B."/>
            <person name="Feng K."/>
            <person name="Yates T.B."/>
            <person name="Jawdy S."/>
            <person name="Cereghino C."/>
            <person name="Smart L.B."/>
            <person name="Muchero W."/>
        </authorList>
    </citation>
    <scope>NUCLEOTIDE SEQUENCE</scope>
    <source>
        <tissue evidence="1">Shoot tip</tissue>
    </source>
</reference>
<comment type="caution">
    <text evidence="1">The sequence shown here is derived from an EMBL/GenBank/DDBJ whole genome shotgun (WGS) entry which is preliminary data.</text>
</comment>
<sequence>MVPLGNLWCLQFPSRKRVAIEAQTPKPRKICMLLDVRKHDYRIHMLYRIFYAWTSLCCTLVARSQLFADRCIQVLMSRTCEKSVETIAMGLEPTISRSGGERLIH</sequence>
<evidence type="ECO:0000313" key="2">
    <source>
        <dbReference type="Proteomes" id="UP001151752"/>
    </source>
</evidence>
<dbReference type="AlphaFoldDB" id="A0A9Q0ZGA8"/>
<dbReference type="EMBL" id="JAPFFM010000011">
    <property type="protein sequence ID" value="KAJ6733318.1"/>
    <property type="molecule type" value="Genomic_DNA"/>
</dbReference>
<gene>
    <name evidence="1" type="ORF">OIU74_005138</name>
</gene>
<organism evidence="1 2">
    <name type="scientific">Salix koriyanagi</name>
    <dbReference type="NCBI Taxonomy" id="2511006"/>
    <lineage>
        <taxon>Eukaryota</taxon>
        <taxon>Viridiplantae</taxon>
        <taxon>Streptophyta</taxon>
        <taxon>Embryophyta</taxon>
        <taxon>Tracheophyta</taxon>
        <taxon>Spermatophyta</taxon>
        <taxon>Magnoliopsida</taxon>
        <taxon>eudicotyledons</taxon>
        <taxon>Gunneridae</taxon>
        <taxon>Pentapetalae</taxon>
        <taxon>rosids</taxon>
        <taxon>fabids</taxon>
        <taxon>Malpighiales</taxon>
        <taxon>Salicaceae</taxon>
        <taxon>Saliceae</taxon>
        <taxon>Salix</taxon>
    </lineage>
</organism>
<keyword evidence="2" id="KW-1185">Reference proteome</keyword>
<proteinExistence type="predicted"/>
<name>A0A9Q0ZGA8_9ROSI</name>
<evidence type="ECO:0000313" key="1">
    <source>
        <dbReference type="EMBL" id="KAJ6733318.1"/>
    </source>
</evidence>
<dbReference type="Proteomes" id="UP001151752">
    <property type="component" value="Chromosome 7"/>
</dbReference>